<proteinExistence type="predicted"/>
<dbReference type="AlphaFoldDB" id="A0A6A5TWG5"/>
<dbReference type="Proteomes" id="UP000800035">
    <property type="component" value="Unassembled WGS sequence"/>
</dbReference>
<evidence type="ECO:0000313" key="2">
    <source>
        <dbReference type="Proteomes" id="UP000800035"/>
    </source>
</evidence>
<organism evidence="1 2">
    <name type="scientific">Byssothecium circinans</name>
    <dbReference type="NCBI Taxonomy" id="147558"/>
    <lineage>
        <taxon>Eukaryota</taxon>
        <taxon>Fungi</taxon>
        <taxon>Dikarya</taxon>
        <taxon>Ascomycota</taxon>
        <taxon>Pezizomycotina</taxon>
        <taxon>Dothideomycetes</taxon>
        <taxon>Pleosporomycetidae</taxon>
        <taxon>Pleosporales</taxon>
        <taxon>Massarineae</taxon>
        <taxon>Massarinaceae</taxon>
        <taxon>Byssothecium</taxon>
    </lineage>
</organism>
<accession>A0A6A5TWG5</accession>
<keyword evidence="2" id="KW-1185">Reference proteome</keyword>
<dbReference type="EMBL" id="ML976992">
    <property type="protein sequence ID" value="KAF1956390.1"/>
    <property type="molecule type" value="Genomic_DNA"/>
</dbReference>
<gene>
    <name evidence="1" type="ORF">CC80DRAFT_492622</name>
</gene>
<evidence type="ECO:0000313" key="1">
    <source>
        <dbReference type="EMBL" id="KAF1956390.1"/>
    </source>
</evidence>
<reference evidence="1" key="1">
    <citation type="journal article" date="2020" name="Stud. Mycol.">
        <title>101 Dothideomycetes genomes: a test case for predicting lifestyles and emergence of pathogens.</title>
        <authorList>
            <person name="Haridas S."/>
            <person name="Albert R."/>
            <person name="Binder M."/>
            <person name="Bloem J."/>
            <person name="Labutti K."/>
            <person name="Salamov A."/>
            <person name="Andreopoulos B."/>
            <person name="Baker S."/>
            <person name="Barry K."/>
            <person name="Bills G."/>
            <person name="Bluhm B."/>
            <person name="Cannon C."/>
            <person name="Castanera R."/>
            <person name="Culley D."/>
            <person name="Daum C."/>
            <person name="Ezra D."/>
            <person name="Gonzalez J."/>
            <person name="Henrissat B."/>
            <person name="Kuo A."/>
            <person name="Liang C."/>
            <person name="Lipzen A."/>
            <person name="Lutzoni F."/>
            <person name="Magnuson J."/>
            <person name="Mondo S."/>
            <person name="Nolan M."/>
            <person name="Ohm R."/>
            <person name="Pangilinan J."/>
            <person name="Park H.-J."/>
            <person name="Ramirez L."/>
            <person name="Alfaro M."/>
            <person name="Sun H."/>
            <person name="Tritt A."/>
            <person name="Yoshinaga Y."/>
            <person name="Zwiers L.-H."/>
            <person name="Turgeon B."/>
            <person name="Goodwin S."/>
            <person name="Spatafora J."/>
            <person name="Crous P."/>
            <person name="Grigoriev I."/>
        </authorList>
    </citation>
    <scope>NUCLEOTIDE SEQUENCE</scope>
    <source>
        <strain evidence="1">CBS 675.92</strain>
    </source>
</reference>
<sequence>MRRISIDTLGLMSPRGNGSIFPATKRRRAGWVSSRPRFLTTCLFFAVLYCWLRYGGKEVVIPADSFAFVEDESLKDILNTTLGVRPQSLVTL</sequence>
<protein>
    <submittedName>
        <fullName evidence="1">Uncharacterized protein</fullName>
    </submittedName>
</protein>
<name>A0A6A5TWG5_9PLEO</name>